<dbReference type="Proteomes" id="UP000192582">
    <property type="component" value="Unassembled WGS sequence"/>
</dbReference>
<dbReference type="AlphaFoldDB" id="A0A1W1V4Y4"/>
<gene>
    <name evidence="2" type="ORF">SAMN00790413_00026</name>
</gene>
<keyword evidence="3" id="KW-1185">Reference proteome</keyword>
<sequence length="213" mass="22243">MAGMSSLWPQPASDVLEAVASRRPAPGGGATAALTGSFGTALLSMAGAITVRKRGEDEALARTLAHLSELRGRLQTLADEDVAVFRAYVDASRRPKGTEQERHGREAALRAAGQAAMNVPLTLARTVVEALSLAPGLAGQSHPEVVSDVGAGAAILEGALHAALLTVEINLPHVSVEERAVIGAERNRLEARGHELAAEALHLTRERLPRGRA</sequence>
<feature type="domain" description="Cyclodeaminase/cyclohydrolase" evidence="1">
    <location>
        <begin position="13"/>
        <end position="178"/>
    </location>
</feature>
<dbReference type="InterPro" id="IPR007044">
    <property type="entry name" value="Cyclodeamin/CycHdrlase"/>
</dbReference>
<dbReference type="InterPro" id="IPR036178">
    <property type="entry name" value="Formintransfe-cycloase-like_sf"/>
</dbReference>
<dbReference type="STRING" id="695939.SAMN00790413_00026"/>
<protein>
    <submittedName>
        <fullName evidence="2">Formiminotetrahydrofolate cyclodeaminase</fullName>
    </submittedName>
</protein>
<dbReference type="Pfam" id="PF04961">
    <property type="entry name" value="FTCD_C"/>
    <property type="match status" value="1"/>
</dbReference>
<evidence type="ECO:0000313" key="2">
    <source>
        <dbReference type="EMBL" id="SMB88392.1"/>
    </source>
</evidence>
<dbReference type="Gene3D" id="1.20.120.680">
    <property type="entry name" value="Formiminotetrahydrofolate cyclodeaminase monomer, up-and-down helical bundle"/>
    <property type="match status" value="1"/>
</dbReference>
<accession>A0A1W1V4Y4</accession>
<reference evidence="2 3" key="1">
    <citation type="submission" date="2017-04" db="EMBL/GenBank/DDBJ databases">
        <authorList>
            <person name="Afonso C.L."/>
            <person name="Miller P.J."/>
            <person name="Scott M.A."/>
            <person name="Spackman E."/>
            <person name="Goraichik I."/>
            <person name="Dimitrov K.M."/>
            <person name="Suarez D.L."/>
            <person name="Swayne D.E."/>
        </authorList>
    </citation>
    <scope>NUCLEOTIDE SEQUENCE [LARGE SCALE GENOMIC DNA]</scope>
    <source>
        <strain evidence="2 3">KR-140</strain>
    </source>
</reference>
<organism evidence="2 3">
    <name type="scientific">Deinococcus hopiensis KR-140</name>
    <dbReference type="NCBI Taxonomy" id="695939"/>
    <lineage>
        <taxon>Bacteria</taxon>
        <taxon>Thermotogati</taxon>
        <taxon>Deinococcota</taxon>
        <taxon>Deinococci</taxon>
        <taxon>Deinococcales</taxon>
        <taxon>Deinococcaceae</taxon>
        <taxon>Deinococcus</taxon>
    </lineage>
</organism>
<evidence type="ECO:0000259" key="1">
    <source>
        <dbReference type="Pfam" id="PF04961"/>
    </source>
</evidence>
<dbReference type="EMBL" id="FWWU01000009">
    <property type="protein sequence ID" value="SMB88392.1"/>
    <property type="molecule type" value="Genomic_DNA"/>
</dbReference>
<name>A0A1W1V4Y4_9DEIO</name>
<dbReference type="SUPFAM" id="SSF101262">
    <property type="entry name" value="Methenyltetrahydrofolate cyclohydrolase-like"/>
    <property type="match status" value="1"/>
</dbReference>
<proteinExistence type="predicted"/>
<evidence type="ECO:0000313" key="3">
    <source>
        <dbReference type="Proteomes" id="UP000192582"/>
    </source>
</evidence>
<dbReference type="GO" id="GO:0003824">
    <property type="term" value="F:catalytic activity"/>
    <property type="evidence" value="ECO:0007669"/>
    <property type="project" value="InterPro"/>
</dbReference>